<dbReference type="Proteomes" id="UP000800082">
    <property type="component" value="Unassembled WGS sequence"/>
</dbReference>
<evidence type="ECO:0000313" key="5">
    <source>
        <dbReference type="EMBL" id="KAF1929418.1"/>
    </source>
</evidence>
<dbReference type="GO" id="GO:0022857">
    <property type="term" value="F:transmembrane transporter activity"/>
    <property type="evidence" value="ECO:0007669"/>
    <property type="project" value="InterPro"/>
</dbReference>
<keyword evidence="4" id="KW-0732">Signal</keyword>
<dbReference type="PANTHER" id="PTHR11360">
    <property type="entry name" value="MONOCARBOXYLATE TRANSPORTER"/>
    <property type="match status" value="1"/>
</dbReference>
<keyword evidence="3" id="KW-0472">Membrane</keyword>
<evidence type="ECO:0000313" key="6">
    <source>
        <dbReference type="Proteomes" id="UP000800082"/>
    </source>
</evidence>
<dbReference type="InterPro" id="IPR050327">
    <property type="entry name" value="Proton-linked_MCT"/>
</dbReference>
<gene>
    <name evidence="5" type="ORF">M421DRAFT_390288</name>
</gene>
<feature type="transmembrane region" description="Helical" evidence="3">
    <location>
        <begin position="154"/>
        <end position="173"/>
    </location>
</feature>
<protein>
    <submittedName>
        <fullName evidence="5">MFS general substrate transporter</fullName>
    </submittedName>
</protein>
<organism evidence="5 6">
    <name type="scientific">Didymella exigua CBS 183.55</name>
    <dbReference type="NCBI Taxonomy" id="1150837"/>
    <lineage>
        <taxon>Eukaryota</taxon>
        <taxon>Fungi</taxon>
        <taxon>Dikarya</taxon>
        <taxon>Ascomycota</taxon>
        <taxon>Pezizomycotina</taxon>
        <taxon>Dothideomycetes</taxon>
        <taxon>Pleosporomycetidae</taxon>
        <taxon>Pleosporales</taxon>
        <taxon>Pleosporineae</taxon>
        <taxon>Didymellaceae</taxon>
        <taxon>Didymella</taxon>
    </lineage>
</organism>
<accession>A0A6A5RQH6</accession>
<dbReference type="OrthoDB" id="6499973at2759"/>
<dbReference type="EMBL" id="ML978966">
    <property type="protein sequence ID" value="KAF1929418.1"/>
    <property type="molecule type" value="Genomic_DNA"/>
</dbReference>
<dbReference type="InterPro" id="IPR036259">
    <property type="entry name" value="MFS_trans_sf"/>
</dbReference>
<dbReference type="Gene3D" id="1.20.1250.20">
    <property type="entry name" value="MFS general substrate transporter like domains"/>
    <property type="match status" value="1"/>
</dbReference>
<feature type="transmembrane region" description="Helical" evidence="3">
    <location>
        <begin position="49"/>
        <end position="69"/>
    </location>
</feature>
<feature type="signal peptide" evidence="4">
    <location>
        <begin position="1"/>
        <end position="15"/>
    </location>
</feature>
<dbReference type="Pfam" id="PF07690">
    <property type="entry name" value="MFS_1"/>
    <property type="match status" value="1"/>
</dbReference>
<feature type="transmembrane region" description="Helical" evidence="3">
    <location>
        <begin position="81"/>
        <end position="101"/>
    </location>
</feature>
<dbReference type="SUPFAM" id="SSF103473">
    <property type="entry name" value="MFS general substrate transporter"/>
    <property type="match status" value="1"/>
</dbReference>
<dbReference type="PANTHER" id="PTHR11360:SF130">
    <property type="entry name" value="MAJOR FACILITATOR SUPERFAMILY (MFS) PROFILE DOMAIN-CONTAINING PROTEIN-RELATED"/>
    <property type="match status" value="1"/>
</dbReference>
<evidence type="ECO:0000256" key="2">
    <source>
        <dbReference type="ARBA" id="ARBA00006727"/>
    </source>
</evidence>
<dbReference type="InterPro" id="IPR011701">
    <property type="entry name" value="MFS"/>
</dbReference>
<evidence type="ECO:0000256" key="1">
    <source>
        <dbReference type="ARBA" id="ARBA00004141"/>
    </source>
</evidence>
<dbReference type="GeneID" id="54347632"/>
<feature type="transmembrane region" description="Helical" evidence="3">
    <location>
        <begin position="113"/>
        <end position="133"/>
    </location>
</feature>
<dbReference type="RefSeq" id="XP_033449666.1">
    <property type="nucleotide sequence ID" value="XM_033589981.1"/>
</dbReference>
<feature type="transmembrane region" description="Helical" evidence="3">
    <location>
        <begin position="193"/>
        <end position="210"/>
    </location>
</feature>
<comment type="subcellular location">
    <subcellularLocation>
        <location evidence="1">Membrane</location>
        <topology evidence="1">Multi-pass membrane protein</topology>
    </subcellularLocation>
</comment>
<keyword evidence="6" id="KW-1185">Reference proteome</keyword>
<name>A0A6A5RQH6_9PLEO</name>
<dbReference type="GO" id="GO:0016020">
    <property type="term" value="C:membrane"/>
    <property type="evidence" value="ECO:0007669"/>
    <property type="project" value="UniProtKB-SubCell"/>
</dbReference>
<reference evidence="5" key="1">
    <citation type="journal article" date="2020" name="Stud. Mycol.">
        <title>101 Dothideomycetes genomes: a test case for predicting lifestyles and emergence of pathogens.</title>
        <authorList>
            <person name="Haridas S."/>
            <person name="Albert R."/>
            <person name="Binder M."/>
            <person name="Bloem J."/>
            <person name="Labutti K."/>
            <person name="Salamov A."/>
            <person name="Andreopoulos B."/>
            <person name="Baker S."/>
            <person name="Barry K."/>
            <person name="Bills G."/>
            <person name="Bluhm B."/>
            <person name="Cannon C."/>
            <person name="Castanera R."/>
            <person name="Culley D."/>
            <person name="Daum C."/>
            <person name="Ezra D."/>
            <person name="Gonzalez J."/>
            <person name="Henrissat B."/>
            <person name="Kuo A."/>
            <person name="Liang C."/>
            <person name="Lipzen A."/>
            <person name="Lutzoni F."/>
            <person name="Magnuson J."/>
            <person name="Mondo S."/>
            <person name="Nolan M."/>
            <person name="Ohm R."/>
            <person name="Pangilinan J."/>
            <person name="Park H.-J."/>
            <person name="Ramirez L."/>
            <person name="Alfaro M."/>
            <person name="Sun H."/>
            <person name="Tritt A."/>
            <person name="Yoshinaga Y."/>
            <person name="Zwiers L.-H."/>
            <person name="Turgeon B."/>
            <person name="Goodwin S."/>
            <person name="Spatafora J."/>
            <person name="Crous P."/>
            <person name="Grigoriev I."/>
        </authorList>
    </citation>
    <scope>NUCLEOTIDE SEQUENCE</scope>
    <source>
        <strain evidence="5">CBS 183.55</strain>
    </source>
</reference>
<keyword evidence="3" id="KW-0812">Transmembrane</keyword>
<comment type="similarity">
    <text evidence="2">Belongs to the major facilitator superfamily. Monocarboxylate porter (TC 2.A.1.13) family.</text>
</comment>
<keyword evidence="3" id="KW-1133">Transmembrane helix</keyword>
<evidence type="ECO:0000256" key="4">
    <source>
        <dbReference type="SAM" id="SignalP"/>
    </source>
</evidence>
<evidence type="ECO:0000256" key="3">
    <source>
        <dbReference type="SAM" id="Phobius"/>
    </source>
</evidence>
<proteinExistence type="inferred from homology"/>
<dbReference type="AlphaFoldDB" id="A0A6A5RQH6"/>
<sequence>MIFFLMLIPLWSGSASDAGYFKPVLRIDIALRLVGICTTSVRHEYWQYLLAQGVCIGLANGCMFVPTMSKQSTYFDPSRRSLAIGLILCGSATGGMVFPMMLNRLFGIIGYSWSVRSFGFMALALLVLAERLLKKRLPPKDSAKFFEPNELKDSVFVLFVLGSFLHFSGRYFAFFYVNAYARNQLELSLEETLPILMVLNGVGVPGRLIPMYMADRYFRPVHVGLPINLITALLLFV</sequence>
<feature type="chain" id="PRO_5025414538" evidence="4">
    <location>
        <begin position="16"/>
        <end position="237"/>
    </location>
</feature>